<feature type="chain" id="PRO_5022729248" evidence="1">
    <location>
        <begin position="17"/>
        <end position="78"/>
    </location>
</feature>
<evidence type="ECO:0000313" key="3">
    <source>
        <dbReference type="Proteomes" id="UP000321578"/>
    </source>
</evidence>
<gene>
    <name evidence="2" type="ORF">ESY86_17815</name>
</gene>
<organism evidence="2 3">
    <name type="scientific">Subsaximicrobium wynnwilliamsii</name>
    <dbReference type="NCBI Taxonomy" id="291179"/>
    <lineage>
        <taxon>Bacteria</taxon>
        <taxon>Pseudomonadati</taxon>
        <taxon>Bacteroidota</taxon>
        <taxon>Flavobacteriia</taxon>
        <taxon>Flavobacteriales</taxon>
        <taxon>Flavobacteriaceae</taxon>
        <taxon>Subsaximicrobium</taxon>
    </lineage>
</organism>
<keyword evidence="1" id="KW-0732">Signal</keyword>
<dbReference type="OrthoDB" id="1403372at2"/>
<name>A0A5C6ZCL0_9FLAO</name>
<dbReference type="RefSeq" id="WP_147088082.1">
    <property type="nucleotide sequence ID" value="NZ_VORM01000030.1"/>
</dbReference>
<protein>
    <submittedName>
        <fullName evidence="2">Uncharacterized protein</fullName>
    </submittedName>
</protein>
<proteinExistence type="predicted"/>
<evidence type="ECO:0000256" key="1">
    <source>
        <dbReference type="SAM" id="SignalP"/>
    </source>
</evidence>
<evidence type="ECO:0000313" key="2">
    <source>
        <dbReference type="EMBL" id="TXD87171.1"/>
    </source>
</evidence>
<dbReference type="Proteomes" id="UP000321578">
    <property type="component" value="Unassembled WGS sequence"/>
</dbReference>
<feature type="signal peptide" evidence="1">
    <location>
        <begin position="1"/>
        <end position="16"/>
    </location>
</feature>
<comment type="caution">
    <text evidence="2">The sequence shown here is derived from an EMBL/GenBank/DDBJ whole genome shotgun (WGS) entry which is preliminary data.</text>
</comment>
<dbReference type="EMBL" id="VORO01000028">
    <property type="protein sequence ID" value="TXD87171.1"/>
    <property type="molecule type" value="Genomic_DNA"/>
</dbReference>
<sequence length="78" mass="8658">MRKLLLLSLLPILSFAQTQIGNDIDGEAIGDASGRTLSLSANGNVIAIGAFYKYRFSSSKIFINKHPTLHKHWSRRSN</sequence>
<keyword evidence="3" id="KW-1185">Reference proteome</keyword>
<reference evidence="2 3" key="1">
    <citation type="submission" date="2019-08" db="EMBL/GenBank/DDBJ databases">
        <title>Genomes of Subsaximicrobium wynnwilliamsii strains.</title>
        <authorList>
            <person name="Bowman J.P."/>
        </authorList>
    </citation>
    <scope>NUCLEOTIDE SEQUENCE [LARGE SCALE GENOMIC DNA]</scope>
    <source>
        <strain evidence="2 3">2-80-2</strain>
    </source>
</reference>
<accession>A0A5C6ZCL0</accession>
<dbReference type="AlphaFoldDB" id="A0A5C6ZCL0"/>